<evidence type="ECO:0000256" key="1">
    <source>
        <dbReference type="ARBA" id="ARBA00004496"/>
    </source>
</evidence>
<dbReference type="OMA" id="FHAHREH"/>
<comment type="similarity">
    <text evidence="2">Belongs to the MLF family.</text>
</comment>
<accession>A0A8D2J5K7</accession>
<feature type="region of interest" description="Disordered" evidence="5">
    <location>
        <begin position="1"/>
        <end position="43"/>
    </location>
</feature>
<evidence type="ECO:0000313" key="7">
    <source>
        <dbReference type="Proteomes" id="UP000694545"/>
    </source>
</evidence>
<evidence type="ECO:0000256" key="3">
    <source>
        <dbReference type="ARBA" id="ARBA00022490"/>
    </source>
</evidence>
<dbReference type="GO" id="GO:0005737">
    <property type="term" value="C:cytoplasm"/>
    <property type="evidence" value="ECO:0007669"/>
    <property type="project" value="UniProtKB-SubCell"/>
</dbReference>
<comment type="subcellular location">
    <subcellularLocation>
        <location evidence="1">Cytoplasm</location>
    </subcellularLocation>
</comment>
<keyword evidence="3" id="KW-0963">Cytoplasm</keyword>
<dbReference type="Proteomes" id="UP000694545">
    <property type="component" value="Unplaced"/>
</dbReference>
<evidence type="ECO:0000256" key="5">
    <source>
        <dbReference type="SAM" id="MobiDB-lite"/>
    </source>
</evidence>
<evidence type="ECO:0000256" key="4">
    <source>
        <dbReference type="ARBA" id="ARBA00022553"/>
    </source>
</evidence>
<name>A0A8D2J5K7_VARKO</name>
<reference evidence="6" key="2">
    <citation type="submission" date="2025-09" db="UniProtKB">
        <authorList>
            <consortium name="Ensembl"/>
        </authorList>
    </citation>
    <scope>IDENTIFICATION</scope>
</reference>
<evidence type="ECO:0000313" key="6">
    <source>
        <dbReference type="Ensembl" id="ENSVKKP00000008829.1"/>
    </source>
</evidence>
<sequence>MRPRANGEGEAQILGEGRGGERRGRLGAGAFLGGKRQRTVPDETRDEAVAAKEAEAVAMFGGLSRMFEDDPFFREPFGAHNEHLRRFFSEPFGRDPFLAIKDGGHSNVHQRGHLDSEIALRDNHKAMSFPLMPFGCFGGMNMDFRDPFSAMDRMMSNMRNSMVELQRNFDKMAVDPNAHSFSSSSVMTYSKKGDEPPKVFQASAQTRVAPGGIKETRKALKDSESGLEKMSIGHHIQDRAHIVQKAKNNKTGDEEINQEFVNLDEAEANAFDEQWQKEILRFNTTGGRNNINTSRLRSIRHVSKEDAVRREKTHPRIAIEEPRRSTSSVEKLSVKGSHVPLKSSKK</sequence>
<dbReference type="Pfam" id="PF10248">
    <property type="entry name" value="Mlf1IP"/>
    <property type="match status" value="1"/>
</dbReference>
<dbReference type="PANTHER" id="PTHR13105">
    <property type="entry name" value="MYELOID LEUKEMIA FACTOR"/>
    <property type="match status" value="1"/>
</dbReference>
<reference evidence="6" key="1">
    <citation type="submission" date="2025-08" db="UniProtKB">
        <authorList>
            <consortium name="Ensembl"/>
        </authorList>
    </citation>
    <scope>IDENTIFICATION</scope>
</reference>
<evidence type="ECO:0000256" key="2">
    <source>
        <dbReference type="ARBA" id="ARBA00008332"/>
    </source>
</evidence>
<keyword evidence="4" id="KW-0597">Phosphoprotein</keyword>
<protein>
    <submittedName>
        <fullName evidence="6">Myeloid leukemia factor 1</fullName>
    </submittedName>
</protein>
<dbReference type="Ensembl" id="ENSVKKT00000009054.1">
    <property type="protein sequence ID" value="ENSVKKP00000008829.1"/>
    <property type="gene ID" value="ENSVKKG00000006268.1"/>
</dbReference>
<dbReference type="AlphaFoldDB" id="A0A8D2J5K7"/>
<proteinExistence type="inferred from homology"/>
<keyword evidence="7" id="KW-1185">Reference proteome</keyword>
<feature type="region of interest" description="Disordered" evidence="5">
    <location>
        <begin position="305"/>
        <end position="346"/>
    </location>
</feature>
<dbReference type="InterPro" id="IPR019376">
    <property type="entry name" value="Myeloid_leukemia_factor"/>
</dbReference>
<organism evidence="6 7">
    <name type="scientific">Varanus komodoensis</name>
    <name type="common">Komodo dragon</name>
    <dbReference type="NCBI Taxonomy" id="61221"/>
    <lineage>
        <taxon>Eukaryota</taxon>
        <taxon>Metazoa</taxon>
        <taxon>Chordata</taxon>
        <taxon>Craniata</taxon>
        <taxon>Vertebrata</taxon>
        <taxon>Euteleostomi</taxon>
        <taxon>Lepidosauria</taxon>
        <taxon>Squamata</taxon>
        <taxon>Bifurcata</taxon>
        <taxon>Unidentata</taxon>
        <taxon>Episquamata</taxon>
        <taxon>Toxicofera</taxon>
        <taxon>Anguimorpha</taxon>
        <taxon>Paleoanguimorpha</taxon>
        <taxon>Varanoidea</taxon>
        <taxon>Varanidae</taxon>
        <taxon>Varanus</taxon>
    </lineage>
</organism>